<evidence type="ECO:0000313" key="2">
    <source>
        <dbReference type="Proteomes" id="UP001501536"/>
    </source>
</evidence>
<dbReference type="Gene3D" id="3.40.50.1110">
    <property type="entry name" value="SGNH hydrolase"/>
    <property type="match status" value="1"/>
</dbReference>
<dbReference type="Proteomes" id="UP001501536">
    <property type="component" value="Unassembled WGS sequence"/>
</dbReference>
<dbReference type="InterPro" id="IPR036514">
    <property type="entry name" value="SGNH_hydro_sf"/>
</dbReference>
<dbReference type="EMBL" id="BAABCJ010000001">
    <property type="protein sequence ID" value="GAA3693638.1"/>
    <property type="molecule type" value="Genomic_DNA"/>
</dbReference>
<reference evidence="2" key="1">
    <citation type="journal article" date="2019" name="Int. J. Syst. Evol. Microbiol.">
        <title>The Global Catalogue of Microorganisms (GCM) 10K type strain sequencing project: providing services to taxonomists for standard genome sequencing and annotation.</title>
        <authorList>
            <consortium name="The Broad Institute Genomics Platform"/>
            <consortium name="The Broad Institute Genome Sequencing Center for Infectious Disease"/>
            <person name="Wu L."/>
            <person name="Ma J."/>
        </authorList>
    </citation>
    <scope>NUCLEOTIDE SEQUENCE [LARGE SCALE GENOMIC DNA]</scope>
    <source>
        <strain evidence="2">JCM 16961</strain>
    </source>
</reference>
<dbReference type="RefSeq" id="WP_344878888.1">
    <property type="nucleotide sequence ID" value="NZ_BAABCJ010000001.1"/>
</dbReference>
<dbReference type="SUPFAM" id="SSF52266">
    <property type="entry name" value="SGNH hydrolase"/>
    <property type="match status" value="1"/>
</dbReference>
<proteinExistence type="predicted"/>
<dbReference type="CDD" id="cd00229">
    <property type="entry name" value="SGNH_hydrolase"/>
    <property type="match status" value="1"/>
</dbReference>
<comment type="caution">
    <text evidence="1">The sequence shown here is derived from an EMBL/GenBank/DDBJ whole genome shotgun (WGS) entry which is preliminary data.</text>
</comment>
<organism evidence="1 2">
    <name type="scientific">Zhihengliuella alba</name>
    <dbReference type="NCBI Taxonomy" id="547018"/>
    <lineage>
        <taxon>Bacteria</taxon>
        <taxon>Bacillati</taxon>
        <taxon>Actinomycetota</taxon>
        <taxon>Actinomycetes</taxon>
        <taxon>Micrococcales</taxon>
        <taxon>Micrococcaceae</taxon>
        <taxon>Zhihengliuella</taxon>
    </lineage>
</organism>
<protein>
    <recommendedName>
        <fullName evidence="3">SGNH hydrolase-type esterase domain-containing protein</fullName>
    </recommendedName>
</protein>
<accession>A0ABP7CRQ6</accession>
<name>A0ABP7CRQ6_9MICC</name>
<evidence type="ECO:0008006" key="3">
    <source>
        <dbReference type="Google" id="ProtNLM"/>
    </source>
</evidence>
<evidence type="ECO:0000313" key="1">
    <source>
        <dbReference type="EMBL" id="GAA3693638.1"/>
    </source>
</evidence>
<gene>
    <name evidence="1" type="ORF">GCM10022377_02800</name>
</gene>
<sequence>MPPRKRFIRLKEQTPNRDVWHEPADRYRRRTDGTLARGPFRAHTDRQGFLQTGNTGLRGPAVYFLGGSLVESMYADEDRRFVSQVERRLRDGGPVHRCFNGGYSGATTLQLINVLLNKIVPLLRPNDTVVLFVPQSDTDVLDREGGYWTRTERHSPLVPVTDGEYQAPVTGADLEPLHQLLDVVRTIRRTFHINLVLATSPMRDEPYAKSEYLRRLFADRATYDRVMTLRRDLVAAVRRHVRMYPGTAFIDAAALVAGRPELFYDDLHLNHAGQDEFARLLAAALVPLLPGGRHWRSYRVKRKADRTLRMLHRRGLGG</sequence>
<keyword evidence="2" id="KW-1185">Reference proteome</keyword>